<keyword evidence="1" id="KW-0812">Transmembrane</keyword>
<evidence type="ECO:0000313" key="3">
    <source>
        <dbReference type="Proteomes" id="UP000198440"/>
    </source>
</evidence>
<accession>A0A239C099</accession>
<evidence type="ECO:0000256" key="1">
    <source>
        <dbReference type="SAM" id="Phobius"/>
    </source>
</evidence>
<dbReference type="EMBL" id="FZON01000005">
    <property type="protein sequence ID" value="SNS13667.1"/>
    <property type="molecule type" value="Genomic_DNA"/>
</dbReference>
<protein>
    <submittedName>
        <fullName evidence="2">Uncharacterized protein</fullName>
    </submittedName>
</protein>
<evidence type="ECO:0000313" key="2">
    <source>
        <dbReference type="EMBL" id="SNS13667.1"/>
    </source>
</evidence>
<dbReference type="RefSeq" id="WP_089276583.1">
    <property type="nucleotide sequence ID" value="NZ_FZON01000005.1"/>
</dbReference>
<proteinExistence type="predicted"/>
<name>A0A239C099_9RHOB</name>
<dbReference type="AlphaFoldDB" id="A0A239C099"/>
<organism evidence="2 3">
    <name type="scientific">Antarctobacter heliothermus</name>
    <dbReference type="NCBI Taxonomy" id="74033"/>
    <lineage>
        <taxon>Bacteria</taxon>
        <taxon>Pseudomonadati</taxon>
        <taxon>Pseudomonadota</taxon>
        <taxon>Alphaproteobacteria</taxon>
        <taxon>Rhodobacterales</taxon>
        <taxon>Roseobacteraceae</taxon>
        <taxon>Antarctobacter</taxon>
    </lineage>
</organism>
<feature type="transmembrane region" description="Helical" evidence="1">
    <location>
        <begin position="51"/>
        <end position="70"/>
    </location>
</feature>
<dbReference type="OrthoDB" id="7866534at2"/>
<sequence>MDQAQQSFYKREQALRRKHIRMSRGYVTRMNRNGIIEQVPDRHFSGIGFRLVLRLALVVMAFKVLAFAWLGETQYLSSVTTLSQGALHEKAGAWVMQADPVTRAVAGFITPRMG</sequence>
<keyword evidence="1" id="KW-1133">Transmembrane helix</keyword>
<keyword evidence="1" id="KW-0472">Membrane</keyword>
<gene>
    <name evidence="2" type="ORF">SAMN04488078_100550</name>
</gene>
<reference evidence="2 3" key="1">
    <citation type="submission" date="2017-06" db="EMBL/GenBank/DDBJ databases">
        <authorList>
            <person name="Kim H.J."/>
            <person name="Triplett B.A."/>
        </authorList>
    </citation>
    <scope>NUCLEOTIDE SEQUENCE [LARGE SCALE GENOMIC DNA]</scope>
    <source>
        <strain evidence="2 3">DSM 11445</strain>
    </source>
</reference>
<dbReference type="Proteomes" id="UP000198440">
    <property type="component" value="Unassembled WGS sequence"/>
</dbReference>